<dbReference type="Gene3D" id="3.30.70.1060">
    <property type="entry name" value="Dimeric alpha+beta barrel"/>
    <property type="match status" value="1"/>
</dbReference>
<evidence type="ECO:0000313" key="2">
    <source>
        <dbReference type="Proteomes" id="UP000253529"/>
    </source>
</evidence>
<gene>
    <name evidence="1" type="ORF">DFR50_10982</name>
</gene>
<proteinExistence type="predicted"/>
<dbReference type="SUPFAM" id="SSF54909">
    <property type="entry name" value="Dimeric alpha+beta barrel"/>
    <property type="match status" value="1"/>
</dbReference>
<dbReference type="AlphaFoldDB" id="A0A366FKU0"/>
<sequence length="104" mass="10614">MAKYLFVYHGGKQPTNPAEAQEVMNAWGAWFGALGPAVIDGGNPVGKSYMVKSDGSLVSDGGANPASGYSLIEAASVEDAHAKAKGCPLLKAGGTIEIAQAMDM</sequence>
<evidence type="ECO:0008006" key="3">
    <source>
        <dbReference type="Google" id="ProtNLM"/>
    </source>
</evidence>
<keyword evidence="2" id="KW-1185">Reference proteome</keyword>
<organism evidence="1 2">
    <name type="scientific">Roseiarcus fermentans</name>
    <dbReference type="NCBI Taxonomy" id="1473586"/>
    <lineage>
        <taxon>Bacteria</taxon>
        <taxon>Pseudomonadati</taxon>
        <taxon>Pseudomonadota</taxon>
        <taxon>Alphaproteobacteria</taxon>
        <taxon>Hyphomicrobiales</taxon>
        <taxon>Roseiarcaceae</taxon>
        <taxon>Roseiarcus</taxon>
    </lineage>
</organism>
<dbReference type="Proteomes" id="UP000253529">
    <property type="component" value="Unassembled WGS sequence"/>
</dbReference>
<dbReference type="InterPro" id="IPR011008">
    <property type="entry name" value="Dimeric_a/b-barrel"/>
</dbReference>
<dbReference type="EMBL" id="QNRK01000009">
    <property type="protein sequence ID" value="RBP14329.1"/>
    <property type="molecule type" value="Genomic_DNA"/>
</dbReference>
<accession>A0A366FKU0</accession>
<protein>
    <recommendedName>
        <fullName evidence="3">YCII-related domain-containing protein</fullName>
    </recommendedName>
</protein>
<reference evidence="1 2" key="1">
    <citation type="submission" date="2018-06" db="EMBL/GenBank/DDBJ databases">
        <title>Genomic Encyclopedia of Type Strains, Phase IV (KMG-IV): sequencing the most valuable type-strain genomes for metagenomic binning, comparative biology and taxonomic classification.</title>
        <authorList>
            <person name="Goeker M."/>
        </authorList>
    </citation>
    <scope>NUCLEOTIDE SEQUENCE [LARGE SCALE GENOMIC DNA]</scope>
    <source>
        <strain evidence="1 2">DSM 24875</strain>
    </source>
</reference>
<evidence type="ECO:0000313" key="1">
    <source>
        <dbReference type="EMBL" id="RBP14329.1"/>
    </source>
</evidence>
<dbReference type="OrthoDB" id="5117987at2"/>
<dbReference type="RefSeq" id="WP_113889014.1">
    <property type="nucleotide sequence ID" value="NZ_QNRK01000009.1"/>
</dbReference>
<comment type="caution">
    <text evidence="1">The sequence shown here is derived from an EMBL/GenBank/DDBJ whole genome shotgun (WGS) entry which is preliminary data.</text>
</comment>
<name>A0A366FKU0_9HYPH</name>